<name>A0A1H9FSG5_9ACTN</name>
<dbReference type="PANTHER" id="PTHR33744:SF1">
    <property type="entry name" value="DNA-BINDING TRANSCRIPTIONAL ACTIVATOR ADER"/>
    <property type="match status" value="1"/>
</dbReference>
<dbReference type="OrthoDB" id="3190266at2"/>
<feature type="domain" description="RsbT co-antagonist protein RsbRD N-terminal" evidence="3">
    <location>
        <begin position="26"/>
        <end position="161"/>
    </location>
</feature>
<dbReference type="Pfam" id="PF17853">
    <property type="entry name" value="GGDEF_2"/>
    <property type="match status" value="1"/>
</dbReference>
<dbReference type="Gene3D" id="1.10.10.2840">
    <property type="entry name" value="PucR C-terminal helix-turn-helix domain"/>
    <property type="match status" value="1"/>
</dbReference>
<dbReference type="Proteomes" id="UP000198504">
    <property type="component" value="Unassembled WGS sequence"/>
</dbReference>
<comment type="similarity">
    <text evidence="1">Belongs to the CdaR family.</text>
</comment>
<keyword evidence="6" id="KW-1185">Reference proteome</keyword>
<dbReference type="AlphaFoldDB" id="A0A1H9FSG5"/>
<protein>
    <submittedName>
        <fullName evidence="5">PucR C-terminal helix-turn-helix domain-containing protein</fullName>
    </submittedName>
</protein>
<dbReference type="InterPro" id="IPR042070">
    <property type="entry name" value="PucR_C-HTH_sf"/>
</dbReference>
<dbReference type="PANTHER" id="PTHR33744">
    <property type="entry name" value="CARBOHYDRATE DIACID REGULATOR"/>
    <property type="match status" value="1"/>
</dbReference>
<dbReference type="InterPro" id="IPR025736">
    <property type="entry name" value="PucR_C-HTH_dom"/>
</dbReference>
<evidence type="ECO:0000259" key="2">
    <source>
        <dbReference type="Pfam" id="PF13556"/>
    </source>
</evidence>
<evidence type="ECO:0000256" key="1">
    <source>
        <dbReference type="ARBA" id="ARBA00006754"/>
    </source>
</evidence>
<dbReference type="Pfam" id="PF13556">
    <property type="entry name" value="HTH_30"/>
    <property type="match status" value="1"/>
</dbReference>
<dbReference type="EMBL" id="FOFA01000003">
    <property type="protein sequence ID" value="SEQ40882.1"/>
    <property type="molecule type" value="Genomic_DNA"/>
</dbReference>
<proteinExistence type="inferred from homology"/>
<dbReference type="InterPro" id="IPR051448">
    <property type="entry name" value="CdaR-like_regulators"/>
</dbReference>
<dbReference type="InterPro" id="IPR025751">
    <property type="entry name" value="RsbRD_N_dom"/>
</dbReference>
<accession>A0A1H9FSG5</accession>
<feature type="domain" description="CdaR GGDEF-like" evidence="4">
    <location>
        <begin position="173"/>
        <end position="285"/>
    </location>
</feature>
<organism evidence="5 6">
    <name type="scientific">Microlunatus flavus</name>
    <dbReference type="NCBI Taxonomy" id="1036181"/>
    <lineage>
        <taxon>Bacteria</taxon>
        <taxon>Bacillati</taxon>
        <taxon>Actinomycetota</taxon>
        <taxon>Actinomycetes</taxon>
        <taxon>Propionibacteriales</taxon>
        <taxon>Propionibacteriaceae</taxon>
        <taxon>Microlunatus</taxon>
    </lineage>
</organism>
<evidence type="ECO:0000313" key="5">
    <source>
        <dbReference type="EMBL" id="SEQ40882.1"/>
    </source>
</evidence>
<reference evidence="6" key="1">
    <citation type="submission" date="2016-10" db="EMBL/GenBank/DDBJ databases">
        <authorList>
            <person name="Varghese N."/>
            <person name="Submissions S."/>
        </authorList>
    </citation>
    <scope>NUCLEOTIDE SEQUENCE [LARGE SCALE GENOMIC DNA]</scope>
    <source>
        <strain evidence="6">CGMCC 4.6856</strain>
    </source>
</reference>
<feature type="domain" description="PucR C-terminal helix-turn-helix" evidence="2">
    <location>
        <begin position="335"/>
        <end position="392"/>
    </location>
</feature>
<evidence type="ECO:0000259" key="3">
    <source>
        <dbReference type="Pfam" id="PF14361"/>
    </source>
</evidence>
<dbReference type="RefSeq" id="WP_091179182.1">
    <property type="nucleotide sequence ID" value="NZ_FOFA01000003.1"/>
</dbReference>
<dbReference type="InterPro" id="IPR041522">
    <property type="entry name" value="CdaR_GGDEF"/>
</dbReference>
<dbReference type="Pfam" id="PF14361">
    <property type="entry name" value="RsbRD_N"/>
    <property type="match status" value="1"/>
</dbReference>
<evidence type="ECO:0000259" key="4">
    <source>
        <dbReference type="Pfam" id="PF17853"/>
    </source>
</evidence>
<gene>
    <name evidence="5" type="ORF">SAMN05421756_103368</name>
</gene>
<evidence type="ECO:0000313" key="6">
    <source>
        <dbReference type="Proteomes" id="UP000198504"/>
    </source>
</evidence>
<dbReference type="STRING" id="1036181.SAMN05421756_103368"/>
<sequence>MAQVQLAPDPAPELVELARELLSGVDDFTELVVEQIRLRVPYYGGPEHLALGDTNRWVGANVESVLRSFVFEGPPDVAAARATGRERGEQGVPLPIVMAAYRVGFHEIWTRLLERARSGGVTSDALVEAASQIWSAHDTFSQAMADGYRHAVFGEMLRTEQERSALVGVLLEGRISDELTSWDAADLLRLPGQGPFVVVAAEVAELAKEAVPGAETRLRLSGMSSAWRLLPDLHVGIVRLTDEAQVHRLSDELAKTARGRVGISPAYPRLNDTAVALRLARMALATAAPGEVQVRVFDEHPLGVAAVNASAAMDRIVRTVLGPVLDLPGEDRAVLLSTLAAWRDNGGSTESTSKQLFCHPNTVRLRLRRLEGLTGRLLGDPRAAAETLLALESVEANPPLPDGV</sequence>